<dbReference type="AlphaFoldDB" id="B8D3M5"/>
<dbReference type="GO" id="GO:0016829">
    <property type="term" value="F:lyase activity"/>
    <property type="evidence" value="ECO:0007669"/>
    <property type="project" value="UniProtKB-KW"/>
</dbReference>
<dbReference type="InterPro" id="IPR058240">
    <property type="entry name" value="rSAM_sf"/>
</dbReference>
<dbReference type="CDD" id="cd01335">
    <property type="entry name" value="Radical_SAM"/>
    <property type="match status" value="1"/>
</dbReference>
<proteinExistence type="predicted"/>
<dbReference type="SFLD" id="SFLDG01084">
    <property type="entry name" value="Uncharacterised_Radical_SAM_Su"/>
    <property type="match status" value="1"/>
</dbReference>
<evidence type="ECO:0000313" key="6">
    <source>
        <dbReference type="Proteomes" id="UP000006903"/>
    </source>
</evidence>
<keyword evidence="2" id="KW-0408">Iron</keyword>
<dbReference type="eggNOG" id="arCOG01290">
    <property type="taxonomic scope" value="Archaea"/>
</dbReference>
<name>B8D3M5_DESA1</name>
<gene>
    <name evidence="5" type="ordered locus">DKAM_0380</name>
</gene>
<dbReference type="EMBL" id="CP001140">
    <property type="protein sequence ID" value="ACL10706.1"/>
    <property type="molecule type" value="Genomic_DNA"/>
</dbReference>
<dbReference type="STRING" id="490899.DKAM_0380"/>
<dbReference type="HOGENOM" id="CLU_015525_2_2_2"/>
<evidence type="ECO:0000313" key="5">
    <source>
        <dbReference type="EMBL" id="ACL10706.1"/>
    </source>
</evidence>
<keyword evidence="3" id="KW-0411">Iron-sulfur</keyword>
<evidence type="ECO:0000256" key="1">
    <source>
        <dbReference type="ARBA" id="ARBA00022723"/>
    </source>
</evidence>
<keyword evidence="5" id="KW-0456">Lyase</keyword>
<accession>B8D3M5</accession>
<dbReference type="RefSeq" id="WP_012608048.1">
    <property type="nucleotide sequence ID" value="NC_011766.1"/>
</dbReference>
<dbReference type="KEGG" id="dka:DKAM_0380"/>
<dbReference type="Proteomes" id="UP000006903">
    <property type="component" value="Chromosome"/>
</dbReference>
<dbReference type="Gene3D" id="3.80.30.30">
    <property type="match status" value="1"/>
</dbReference>
<dbReference type="SUPFAM" id="SSF102114">
    <property type="entry name" value="Radical SAM enzymes"/>
    <property type="match status" value="1"/>
</dbReference>
<dbReference type="SFLD" id="SFLDS00029">
    <property type="entry name" value="Radical_SAM"/>
    <property type="match status" value="1"/>
</dbReference>
<evidence type="ECO:0000256" key="2">
    <source>
        <dbReference type="ARBA" id="ARBA00023004"/>
    </source>
</evidence>
<dbReference type="GeneID" id="7170634"/>
<reference evidence="5 6" key="1">
    <citation type="journal article" date="2009" name="J. Bacteriol.">
        <title>Complete genome sequence of the anaerobic, protein-degrading hyperthermophilic crenarchaeon Desulfurococcus kamchatkensis.</title>
        <authorList>
            <person name="Ravin N.V."/>
            <person name="Mardanov A.V."/>
            <person name="Beletsky A.V."/>
            <person name="Kublanov I.V."/>
            <person name="Kolganova T.V."/>
            <person name="Lebedinsky A.V."/>
            <person name="Chernyh N.A."/>
            <person name="Bonch-Osmolovskaya E.A."/>
            <person name="Skryabin K.G."/>
        </authorList>
    </citation>
    <scope>NUCLEOTIDE SEQUENCE [LARGE SCALE GENOMIC DNA]</scope>
    <source>
        <strain evidence="6">DSM 18924 / JCM 16383 / VKM B-2413 / 1221n</strain>
    </source>
</reference>
<evidence type="ECO:0000259" key="4">
    <source>
        <dbReference type="PROSITE" id="PS51918"/>
    </source>
</evidence>
<protein>
    <submittedName>
        <fullName evidence="5">DNA repair photolyase</fullName>
    </submittedName>
</protein>
<feature type="domain" description="Radical SAM core" evidence="4">
    <location>
        <begin position="20"/>
        <end position="259"/>
    </location>
</feature>
<dbReference type="InterPro" id="IPR007197">
    <property type="entry name" value="rSAM"/>
</dbReference>
<dbReference type="InterPro" id="IPR040086">
    <property type="entry name" value="MJ0683-like"/>
</dbReference>
<organism evidence="5 6">
    <name type="scientific">Desulfurococcus amylolyticus (strain DSM 18924 / JCM 16383 / VKM B-2413 / 1221n)</name>
    <name type="common">Desulfurococcus kamchatkensis</name>
    <dbReference type="NCBI Taxonomy" id="490899"/>
    <lineage>
        <taxon>Archaea</taxon>
        <taxon>Thermoproteota</taxon>
        <taxon>Thermoprotei</taxon>
        <taxon>Desulfurococcales</taxon>
        <taxon>Desulfurococcaceae</taxon>
        <taxon>Desulfurococcus</taxon>
    </lineage>
</organism>
<dbReference type="GO" id="GO:0046872">
    <property type="term" value="F:metal ion binding"/>
    <property type="evidence" value="ECO:0007669"/>
    <property type="project" value="UniProtKB-KW"/>
</dbReference>
<dbReference type="PANTHER" id="PTHR43432:SF6">
    <property type="entry name" value="RADICAL SAM CORE DOMAIN-CONTAINING PROTEIN"/>
    <property type="match status" value="1"/>
</dbReference>
<sequence>MFQEFKVIKTRCETALSRSGLPGLNYALNPYVGCSHACIYCYARLYTRNRDVGGNWGRIILVKENIVDVLRREVVKYQRGVVGIGTVTDAYQPVEAVYKLTRRSLEVLLRHGFHASIQTKNPLVLRDMDLLVTHRDLVDVGFTITTLDYRASIQIEPHAPPPNARLKALEKLVEEKIASWIFYGPIIPGINSDPDTVRSMVEIAKKLNIVLYYDVLHVKSFMNTPTHPLYNYIERARRERRRIMELIETECKRQKVTCRTGFSEV</sequence>
<dbReference type="PROSITE" id="PS51918">
    <property type="entry name" value="RADICAL_SAM"/>
    <property type="match status" value="1"/>
</dbReference>
<keyword evidence="1" id="KW-0479">Metal-binding</keyword>
<dbReference type="Pfam" id="PF04055">
    <property type="entry name" value="Radical_SAM"/>
    <property type="match status" value="1"/>
</dbReference>
<dbReference type="PANTHER" id="PTHR43432">
    <property type="entry name" value="SLR0285 PROTEIN"/>
    <property type="match status" value="1"/>
</dbReference>
<evidence type="ECO:0000256" key="3">
    <source>
        <dbReference type="ARBA" id="ARBA00023014"/>
    </source>
</evidence>
<dbReference type="GO" id="GO:0051536">
    <property type="term" value="F:iron-sulfur cluster binding"/>
    <property type="evidence" value="ECO:0007669"/>
    <property type="project" value="UniProtKB-KW"/>
</dbReference>